<evidence type="ECO:0000256" key="6">
    <source>
        <dbReference type="ARBA" id="ARBA00022728"/>
    </source>
</evidence>
<feature type="domain" description="RSE1/DDB1/CPSF1 C-terminal" evidence="13">
    <location>
        <begin position="843"/>
        <end position="1164"/>
    </location>
</feature>
<feature type="domain" description="RSE1/DDB1/CPSF1 second beta-propeller" evidence="15">
    <location>
        <begin position="454"/>
        <end position="767"/>
    </location>
</feature>
<dbReference type="Pfam" id="PF23726">
    <property type="entry name" value="Beta-prop_RSE1_2nd"/>
    <property type="match status" value="1"/>
</dbReference>
<evidence type="ECO:0000313" key="16">
    <source>
        <dbReference type="EMBL" id="GAO45938.1"/>
    </source>
</evidence>
<dbReference type="SUPFAM" id="SSF50978">
    <property type="entry name" value="WD40 repeat-like"/>
    <property type="match status" value="1"/>
</dbReference>
<dbReference type="InterPro" id="IPR036322">
    <property type="entry name" value="WD40_repeat_dom_sf"/>
</dbReference>
<evidence type="ECO:0000256" key="9">
    <source>
        <dbReference type="ARBA" id="ARBA00038266"/>
    </source>
</evidence>
<protein>
    <recommendedName>
        <fullName evidence="4">DNA damage-binding protein 1</fullName>
    </recommendedName>
    <alternativeName>
        <fullName evidence="10 12">Pre-mRNA-splicing factor RSE1</fullName>
    </alternativeName>
</protein>
<evidence type="ECO:0000256" key="3">
    <source>
        <dbReference type="ARBA" id="ARBA00011524"/>
    </source>
</evidence>
<dbReference type="Pfam" id="PF03178">
    <property type="entry name" value="CPSF_A"/>
    <property type="match status" value="1"/>
</dbReference>
<evidence type="ECO:0000256" key="7">
    <source>
        <dbReference type="ARBA" id="ARBA00023187"/>
    </source>
</evidence>
<sequence>MAAIAPDLFLYSLTLLPPTQITNTIIGQFSGQKTQEIIISRGSRLELLRPDPTQGKVHTVLSHDVFGIIRSLRAFRLAGGTKDYIIVGSDSGRIVILEYNPQNNKFVKLHQETFGKTGVRRVVPGQYLATDPKGRACMVASVEKNKLVYVLNRDAQANLTISSPLEAHKANTLMFASIGLDVGYENPIFACLEVDYGEVDQDPTGRAIEDVQKTLVYYELDLGLNHVVRRWNEVVERSANLLLAVPGGTDGPSGVLVCSEDSIVYRHHGKRAHRIPIPRRQGALEDKNRKRLIVAGVMHKMRGAFFYLLQTEDGDLFKVTLDHDGEDVQAVRIKYFDTVPVASGLVILKSGFLFVAAEASNHYLYQFEKLGDDDNEIEFTSADSEVNAFNYDPVYFQPRGLDNLLLVDEMESMSPILDAKVLNLGDEDAPQIYTICGRGARSTFRALRHGLDVSEIVASDLPAAPTAVWTTKLRSGDVYDAYIVLSFTNGTLVLSIGETVEEVTESGFLSNVPTIAVQQLGDDALVQIHPRGIRHIRADGGVSEWPAPQHRTIVQATTNTRQIVVALSSGELVYFELDTEGALNEYQERKEMSGTVTALAVGEVPEGRQRYSFLAVACDDSTVRIISLDPDNTLESLSVQALSAPASALCIISQEDSYSAWTNFLHIGLYNGVYLRTVLDPVTGQLTDTRTRFLGSKPVKLFNVGIQGQRAVLALSSRSWLGYTYQSSLHLTPLSYEPLEFGWSFSSEQCPEGIVGVQGSNLRIFTIERLNENLKQTSIPLTYTPRRFVRHPTQPLFYTVESDHGALSLQQCQKLLSGKQNGEAYALPPAQLGLPKAGLGKWASCISVLDPAAGQVLSKIELEDNEAAFSVCTAVFKNQSEEPYLIVGAGKDLQLAPRSLTCGYIHVYRFKNDGRELELVHKTKTDEVPMALISFQGRLLAGVGKTLRIYDIGKLQLLRKCELLEAAASFIVRLQSQGSRIVISDIQDSVSYAVYKYQDNRLIVFADDTTPRWVTAATMVDYDTVAGGDKFGNFWVERVPKDVSEEADKDSSGATLLHQKPKLQGAPHKLHNLAHVFVNDIPTSVNKAALVAGGRDVLLTTGMMGSVGVFAPFQDKADIDFFQQLEGLMRTEDPPLAGRDHLMYRGYYVPVKSVVDGDLCERFALLPNDKKQMIAGELDRTVAEVQKKIEDMRIRYAF</sequence>
<organism evidence="16 17">
    <name type="scientific">Saitoella complicata (strain BCRC 22490 / CBS 7301 / JCM 7358 / NBRC 10748 / NRRL Y-17804)</name>
    <dbReference type="NCBI Taxonomy" id="698492"/>
    <lineage>
        <taxon>Eukaryota</taxon>
        <taxon>Fungi</taxon>
        <taxon>Dikarya</taxon>
        <taxon>Ascomycota</taxon>
        <taxon>Taphrinomycotina</taxon>
        <taxon>Taphrinomycotina incertae sedis</taxon>
        <taxon>Saitoella</taxon>
    </lineage>
</organism>
<dbReference type="STRING" id="698492.A0A0E9N820"/>
<keyword evidence="6" id="KW-0747">Spliceosome</keyword>
<evidence type="ECO:0000313" key="17">
    <source>
        <dbReference type="Proteomes" id="UP000033140"/>
    </source>
</evidence>
<dbReference type="Proteomes" id="UP000033140">
    <property type="component" value="Unassembled WGS sequence"/>
</dbReference>
<reference evidence="16 17" key="3">
    <citation type="journal article" date="2015" name="Genome Announc.">
        <title>Draft Genome Sequence of the Archiascomycetous Yeast Saitoella complicata.</title>
        <authorList>
            <person name="Yamauchi K."/>
            <person name="Kondo S."/>
            <person name="Hamamoto M."/>
            <person name="Takahashi Y."/>
            <person name="Ogura Y."/>
            <person name="Hayashi T."/>
            <person name="Nishida H."/>
        </authorList>
    </citation>
    <scope>NUCLEOTIDE SEQUENCE [LARGE SCALE GENOMIC DNA]</scope>
    <source>
        <strain evidence="16 17">NRRL Y-17804</strain>
    </source>
</reference>
<dbReference type="OrthoDB" id="436637at2759"/>
<evidence type="ECO:0000259" key="14">
    <source>
        <dbReference type="Pfam" id="PF10433"/>
    </source>
</evidence>
<accession>A0A0E9N820</accession>
<keyword evidence="5" id="KW-0507">mRNA processing</keyword>
<comment type="similarity">
    <text evidence="9">Belongs to the RSE1 family.</text>
</comment>
<evidence type="ECO:0000256" key="4">
    <source>
        <dbReference type="ARBA" id="ARBA00014577"/>
    </source>
</evidence>
<evidence type="ECO:0000256" key="1">
    <source>
        <dbReference type="ARBA" id="ARBA00004123"/>
    </source>
</evidence>
<gene>
    <name evidence="16" type="ORF">G7K_0183-t1</name>
</gene>
<dbReference type="AlphaFoldDB" id="A0A0E9N820"/>
<comment type="subcellular location">
    <subcellularLocation>
        <location evidence="1">Nucleus</location>
    </subcellularLocation>
</comment>
<dbReference type="GO" id="GO:0005681">
    <property type="term" value="C:spliceosomal complex"/>
    <property type="evidence" value="ECO:0007669"/>
    <property type="project" value="UniProtKB-KW"/>
</dbReference>
<dbReference type="EMBL" id="BACD03000001">
    <property type="protein sequence ID" value="GAO45938.1"/>
    <property type="molecule type" value="Genomic_DNA"/>
</dbReference>
<evidence type="ECO:0000256" key="8">
    <source>
        <dbReference type="ARBA" id="ARBA00023242"/>
    </source>
</evidence>
<dbReference type="FunFam" id="2.130.10.10:FF:001143">
    <property type="entry name" value="Pre-mRNA-splicing factor rse-1, putative"/>
    <property type="match status" value="1"/>
</dbReference>
<comment type="function">
    <text evidence="11">Involved in pre-mRNA splicing and cell cycle control.</text>
</comment>
<evidence type="ECO:0000256" key="5">
    <source>
        <dbReference type="ARBA" id="ARBA00022664"/>
    </source>
</evidence>
<keyword evidence="17" id="KW-1185">Reference proteome</keyword>
<dbReference type="InterPro" id="IPR050358">
    <property type="entry name" value="RSE1/DDB1/CFT1"/>
</dbReference>
<dbReference type="Pfam" id="PF10433">
    <property type="entry name" value="Beta-prop_RSE1_1st"/>
    <property type="match status" value="1"/>
</dbReference>
<dbReference type="InterPro" id="IPR058543">
    <property type="entry name" value="Beta-prop_RSE1/DDB1/CPSF1_2nd"/>
</dbReference>
<dbReference type="Gene3D" id="2.130.10.10">
    <property type="entry name" value="YVTN repeat-like/Quinoprotein amine dehydrogenase"/>
    <property type="match status" value="3"/>
</dbReference>
<evidence type="ECO:0000256" key="2">
    <source>
        <dbReference type="ARBA" id="ARBA00007453"/>
    </source>
</evidence>
<dbReference type="InterPro" id="IPR004871">
    <property type="entry name" value="RSE1/DDB1/CPSF1_C"/>
</dbReference>
<evidence type="ECO:0000259" key="13">
    <source>
        <dbReference type="Pfam" id="PF03178"/>
    </source>
</evidence>
<evidence type="ECO:0000256" key="10">
    <source>
        <dbReference type="ARBA" id="ARBA00040134"/>
    </source>
</evidence>
<dbReference type="FunFam" id="2.130.10.10:FF:000068">
    <property type="entry name" value="Pre-mRNA-splicing factor rse1, variant"/>
    <property type="match status" value="1"/>
</dbReference>
<keyword evidence="7" id="KW-0508">mRNA splicing</keyword>
<dbReference type="InterPro" id="IPR011047">
    <property type="entry name" value="Quinoprotein_ADH-like_sf"/>
</dbReference>
<reference evidence="16 17" key="2">
    <citation type="journal article" date="2014" name="J. Gen. Appl. Microbiol.">
        <title>The early diverging ascomycetous budding yeast Saitoella complicata has three histone deacetylases belonging to the Clr6, Hos2, and Rpd3 lineages.</title>
        <authorList>
            <person name="Nishida H."/>
            <person name="Matsumoto T."/>
            <person name="Kondo S."/>
            <person name="Hamamoto M."/>
            <person name="Yoshikawa H."/>
        </authorList>
    </citation>
    <scope>NUCLEOTIDE SEQUENCE [LARGE SCALE GENOMIC DNA]</scope>
    <source>
        <strain evidence="16 17">NRRL Y-17804</strain>
    </source>
</reference>
<comment type="caution">
    <text evidence="16">The sequence shown here is derived from an EMBL/GenBank/DDBJ whole genome shotgun (WGS) entry which is preliminary data.</text>
</comment>
<dbReference type="GO" id="GO:0008380">
    <property type="term" value="P:RNA splicing"/>
    <property type="evidence" value="ECO:0007669"/>
    <property type="project" value="UniProtKB-KW"/>
</dbReference>
<dbReference type="OMA" id="PRATGHW"/>
<dbReference type="RefSeq" id="XP_019025598.1">
    <property type="nucleotide sequence ID" value="XM_019169900.1"/>
</dbReference>
<dbReference type="SUPFAM" id="SSF50998">
    <property type="entry name" value="Quinoprotein alcohol dehydrogenase-like"/>
    <property type="match status" value="1"/>
</dbReference>
<evidence type="ECO:0000259" key="15">
    <source>
        <dbReference type="Pfam" id="PF23726"/>
    </source>
</evidence>
<name>A0A0E9N820_SAICN</name>
<evidence type="ECO:0000256" key="12">
    <source>
        <dbReference type="ARBA" id="ARBA00068521"/>
    </source>
</evidence>
<proteinExistence type="inferred from homology"/>
<dbReference type="GO" id="GO:0003676">
    <property type="term" value="F:nucleic acid binding"/>
    <property type="evidence" value="ECO:0007669"/>
    <property type="project" value="InterPro"/>
</dbReference>
<comment type="similarity">
    <text evidence="2">Belongs to the DDB1 family.</text>
</comment>
<feature type="domain" description="RSE1/DDB1/CPSF1 first beta-propeller" evidence="14">
    <location>
        <begin position="21"/>
        <end position="408"/>
    </location>
</feature>
<reference evidence="16 17" key="1">
    <citation type="journal article" date="2011" name="J. Gen. Appl. Microbiol.">
        <title>Draft genome sequencing of the enigmatic yeast Saitoella complicata.</title>
        <authorList>
            <person name="Nishida H."/>
            <person name="Hamamoto M."/>
            <person name="Sugiyama J."/>
        </authorList>
    </citation>
    <scope>NUCLEOTIDE SEQUENCE [LARGE SCALE GENOMIC DNA]</scope>
    <source>
        <strain evidence="16 17">NRRL Y-17804</strain>
    </source>
</reference>
<evidence type="ECO:0000256" key="11">
    <source>
        <dbReference type="ARBA" id="ARBA00055157"/>
    </source>
</evidence>
<dbReference type="GO" id="GO:0006397">
    <property type="term" value="P:mRNA processing"/>
    <property type="evidence" value="ECO:0007669"/>
    <property type="project" value="UniProtKB-KW"/>
</dbReference>
<dbReference type="InterPro" id="IPR015943">
    <property type="entry name" value="WD40/YVTN_repeat-like_dom_sf"/>
</dbReference>
<keyword evidence="8" id="KW-0539">Nucleus</keyword>
<comment type="subunit">
    <text evidence="3">Associated with the spliceosome.</text>
</comment>
<dbReference type="InterPro" id="IPR018846">
    <property type="entry name" value="Beta-prop_RSE1/DDB1/CPSF1_1st"/>
</dbReference>
<dbReference type="PANTHER" id="PTHR10644">
    <property type="entry name" value="DNA REPAIR/RNA PROCESSING CPSF FAMILY"/>
    <property type="match status" value="1"/>
</dbReference>